<protein>
    <recommendedName>
        <fullName evidence="4 10">2-dehydropantoate 2-reductase</fullName>
        <ecNumber evidence="3 10">1.1.1.169</ecNumber>
    </recommendedName>
    <alternativeName>
        <fullName evidence="8 10">Ketopantoate reductase</fullName>
    </alternativeName>
</protein>
<dbReference type="GO" id="GO:0050661">
    <property type="term" value="F:NADP binding"/>
    <property type="evidence" value="ECO:0007669"/>
    <property type="project" value="TreeGrafter"/>
</dbReference>
<sequence>MKITILGAGAIGRLWGCKLAAKNEVHFWTRDNNQQLSIHLSGTDATANITSEASYQFDANQPPQLSSSELLLVTVKAFQVQPAIQAVKAHLRPSTVVVVMHNGMGSQQTLMEMLPDNPIIYATTAQAAFRPSEDEVCHTGIGPTLLGGITAQGNRLQHLGQLFDDALSPCQWQDDINLPLWRKLAINCAINPLTALHNCKNGELALAQFDTELTNICQEVAEVMTAEGYPVSGSELRHQVDTVIKATAGNFSSMNQDVCHQRQTEIDYISGYLIARAAAHQIAVPCNQRLWQAIKELEKQYHDQ</sequence>
<dbReference type="InterPro" id="IPR013332">
    <property type="entry name" value="KPR_N"/>
</dbReference>
<dbReference type="NCBIfam" id="TIGR00745">
    <property type="entry name" value="apbA_panE"/>
    <property type="match status" value="1"/>
</dbReference>
<dbReference type="GO" id="GO:0015940">
    <property type="term" value="P:pantothenate biosynthetic process"/>
    <property type="evidence" value="ECO:0007669"/>
    <property type="project" value="UniProtKB-UniPathway"/>
</dbReference>
<evidence type="ECO:0000259" key="11">
    <source>
        <dbReference type="Pfam" id="PF02558"/>
    </source>
</evidence>
<dbReference type="RefSeq" id="WP_039460585.1">
    <property type="nucleotide sequence ID" value="NZ_JWLZ01000124.1"/>
</dbReference>
<evidence type="ECO:0000256" key="6">
    <source>
        <dbReference type="ARBA" id="ARBA00022857"/>
    </source>
</evidence>
<dbReference type="EMBL" id="JWLZ01000124">
    <property type="protein sequence ID" value="KHT64064.1"/>
    <property type="molecule type" value="Genomic_DNA"/>
</dbReference>
<evidence type="ECO:0000256" key="4">
    <source>
        <dbReference type="ARBA" id="ARBA00019465"/>
    </source>
</evidence>
<dbReference type="InterPro" id="IPR050838">
    <property type="entry name" value="Ketopantoate_reductase"/>
</dbReference>
<keyword evidence="6 10" id="KW-0521">NADP</keyword>
<organism evidence="13 14">
    <name type="scientific">Photobacterium gaetbulicola</name>
    <dbReference type="NCBI Taxonomy" id="1295392"/>
    <lineage>
        <taxon>Bacteria</taxon>
        <taxon>Pseudomonadati</taxon>
        <taxon>Pseudomonadota</taxon>
        <taxon>Gammaproteobacteria</taxon>
        <taxon>Vibrionales</taxon>
        <taxon>Vibrionaceae</taxon>
        <taxon>Photobacterium</taxon>
    </lineage>
</organism>
<evidence type="ECO:0000256" key="5">
    <source>
        <dbReference type="ARBA" id="ARBA00022655"/>
    </source>
</evidence>
<dbReference type="PANTHER" id="PTHR43765">
    <property type="entry name" value="2-DEHYDROPANTOATE 2-REDUCTASE-RELATED"/>
    <property type="match status" value="1"/>
</dbReference>
<dbReference type="GO" id="GO:0008677">
    <property type="term" value="F:2-dehydropantoate 2-reductase activity"/>
    <property type="evidence" value="ECO:0007669"/>
    <property type="project" value="UniProtKB-EC"/>
</dbReference>
<dbReference type="GO" id="GO:0005737">
    <property type="term" value="C:cytoplasm"/>
    <property type="evidence" value="ECO:0007669"/>
    <property type="project" value="TreeGrafter"/>
</dbReference>
<proteinExistence type="inferred from homology"/>
<feature type="domain" description="Ketopantoate reductase C-terminal" evidence="12">
    <location>
        <begin position="175"/>
        <end position="298"/>
    </location>
</feature>
<dbReference type="UniPathway" id="UPA00028">
    <property type="reaction ID" value="UER00004"/>
</dbReference>
<dbReference type="AlphaFoldDB" id="A0A0B9G623"/>
<dbReference type="NCBIfam" id="NF005087">
    <property type="entry name" value="PRK06522.1-1"/>
    <property type="match status" value="1"/>
</dbReference>
<feature type="domain" description="Ketopantoate reductase N-terminal" evidence="11">
    <location>
        <begin position="3"/>
        <end position="147"/>
    </location>
</feature>
<dbReference type="InterPro" id="IPR036291">
    <property type="entry name" value="NAD(P)-bd_dom_sf"/>
</dbReference>
<gene>
    <name evidence="13" type="ORF">RJ45_08195</name>
</gene>
<evidence type="ECO:0000256" key="1">
    <source>
        <dbReference type="ARBA" id="ARBA00004994"/>
    </source>
</evidence>
<evidence type="ECO:0000313" key="14">
    <source>
        <dbReference type="Proteomes" id="UP000031278"/>
    </source>
</evidence>
<evidence type="ECO:0000256" key="8">
    <source>
        <dbReference type="ARBA" id="ARBA00032024"/>
    </source>
</evidence>
<dbReference type="InterPro" id="IPR013328">
    <property type="entry name" value="6PGD_dom2"/>
</dbReference>
<dbReference type="InterPro" id="IPR008927">
    <property type="entry name" value="6-PGluconate_DH-like_C_sf"/>
</dbReference>
<dbReference type="SUPFAM" id="SSF51735">
    <property type="entry name" value="NAD(P)-binding Rossmann-fold domains"/>
    <property type="match status" value="1"/>
</dbReference>
<comment type="caution">
    <text evidence="13">The sequence shown here is derived from an EMBL/GenBank/DDBJ whole genome shotgun (WGS) entry which is preliminary data.</text>
</comment>
<evidence type="ECO:0000313" key="13">
    <source>
        <dbReference type="EMBL" id="KHT64064.1"/>
    </source>
</evidence>
<keyword evidence="5 10" id="KW-0566">Pantothenate biosynthesis</keyword>
<evidence type="ECO:0000256" key="10">
    <source>
        <dbReference type="RuleBase" id="RU362068"/>
    </source>
</evidence>
<evidence type="ECO:0000259" key="12">
    <source>
        <dbReference type="Pfam" id="PF08546"/>
    </source>
</evidence>
<evidence type="ECO:0000256" key="9">
    <source>
        <dbReference type="ARBA" id="ARBA00048793"/>
    </source>
</evidence>
<evidence type="ECO:0000256" key="3">
    <source>
        <dbReference type="ARBA" id="ARBA00013014"/>
    </source>
</evidence>
<dbReference type="EC" id="1.1.1.169" evidence="3 10"/>
<evidence type="ECO:0000256" key="7">
    <source>
        <dbReference type="ARBA" id="ARBA00023002"/>
    </source>
</evidence>
<dbReference type="InterPro" id="IPR003710">
    <property type="entry name" value="ApbA"/>
</dbReference>
<dbReference type="Gene3D" id="1.10.1040.10">
    <property type="entry name" value="N-(1-d-carboxylethyl)-l-norvaline Dehydrogenase, domain 2"/>
    <property type="match status" value="1"/>
</dbReference>
<dbReference type="SUPFAM" id="SSF48179">
    <property type="entry name" value="6-phosphogluconate dehydrogenase C-terminal domain-like"/>
    <property type="match status" value="1"/>
</dbReference>
<comment type="pathway">
    <text evidence="1 10">Cofactor biosynthesis; (R)-pantothenate biosynthesis; (R)-pantoate from 3-methyl-2-oxobutanoate: step 2/2.</text>
</comment>
<comment type="catalytic activity">
    <reaction evidence="9 10">
        <text>(R)-pantoate + NADP(+) = 2-dehydropantoate + NADPH + H(+)</text>
        <dbReference type="Rhea" id="RHEA:16233"/>
        <dbReference type="ChEBI" id="CHEBI:11561"/>
        <dbReference type="ChEBI" id="CHEBI:15378"/>
        <dbReference type="ChEBI" id="CHEBI:15980"/>
        <dbReference type="ChEBI" id="CHEBI:57783"/>
        <dbReference type="ChEBI" id="CHEBI:58349"/>
        <dbReference type="EC" id="1.1.1.169"/>
    </reaction>
</comment>
<dbReference type="Proteomes" id="UP000031278">
    <property type="component" value="Unassembled WGS sequence"/>
</dbReference>
<dbReference type="Pfam" id="PF08546">
    <property type="entry name" value="ApbA_C"/>
    <property type="match status" value="1"/>
</dbReference>
<dbReference type="InterPro" id="IPR013752">
    <property type="entry name" value="KPA_reductase"/>
</dbReference>
<reference evidence="13 14" key="1">
    <citation type="submission" date="2014-12" db="EMBL/GenBank/DDBJ databases">
        <title>Genome sequencing of Photobacterium gaetbulicola AD005a.</title>
        <authorList>
            <person name="Adrian T.G.S."/>
            <person name="Chan K.G."/>
        </authorList>
    </citation>
    <scope>NUCLEOTIDE SEQUENCE [LARGE SCALE GENOMIC DNA]</scope>
    <source>
        <strain evidence="13 14">AD005a</strain>
    </source>
</reference>
<dbReference type="Pfam" id="PF02558">
    <property type="entry name" value="ApbA"/>
    <property type="match status" value="1"/>
</dbReference>
<accession>A0A0B9G623</accession>
<name>A0A0B9G623_9GAMM</name>
<dbReference type="Gene3D" id="3.40.50.720">
    <property type="entry name" value="NAD(P)-binding Rossmann-like Domain"/>
    <property type="match status" value="1"/>
</dbReference>
<keyword evidence="7 10" id="KW-0560">Oxidoreductase</keyword>
<dbReference type="PANTHER" id="PTHR43765:SF2">
    <property type="entry name" value="2-DEHYDROPANTOATE 2-REDUCTASE"/>
    <property type="match status" value="1"/>
</dbReference>
<comment type="similarity">
    <text evidence="2 10">Belongs to the ketopantoate reductase family.</text>
</comment>
<evidence type="ECO:0000256" key="2">
    <source>
        <dbReference type="ARBA" id="ARBA00007870"/>
    </source>
</evidence>
<comment type="function">
    <text evidence="10">Catalyzes the NADPH-dependent reduction of ketopantoate into pantoic acid.</text>
</comment>